<dbReference type="EMBL" id="JAQNDK010000002">
    <property type="protein sequence ID" value="MDC0679939.1"/>
    <property type="molecule type" value="Genomic_DNA"/>
</dbReference>
<evidence type="ECO:0000256" key="1">
    <source>
        <dbReference type="SAM" id="SignalP"/>
    </source>
</evidence>
<feature type="signal peptide" evidence="1">
    <location>
        <begin position="1"/>
        <end position="19"/>
    </location>
</feature>
<organism evidence="2 3">
    <name type="scientific">Sorangium atrum</name>
    <dbReference type="NCBI Taxonomy" id="2995308"/>
    <lineage>
        <taxon>Bacteria</taxon>
        <taxon>Pseudomonadati</taxon>
        <taxon>Myxococcota</taxon>
        <taxon>Polyangia</taxon>
        <taxon>Polyangiales</taxon>
        <taxon>Polyangiaceae</taxon>
        <taxon>Sorangium</taxon>
    </lineage>
</organism>
<accession>A0ABT5C0J7</accession>
<gene>
    <name evidence="2" type="ORF">POL72_19515</name>
</gene>
<comment type="caution">
    <text evidence="2">The sequence shown here is derived from an EMBL/GenBank/DDBJ whole genome shotgun (WGS) entry which is preliminary data.</text>
</comment>
<protein>
    <recommendedName>
        <fullName evidence="4">Secreted protein</fullName>
    </recommendedName>
</protein>
<dbReference type="RefSeq" id="WP_272096952.1">
    <property type="nucleotide sequence ID" value="NZ_JAQNDK010000002.1"/>
</dbReference>
<dbReference type="Proteomes" id="UP001217485">
    <property type="component" value="Unassembled WGS sequence"/>
</dbReference>
<evidence type="ECO:0000313" key="3">
    <source>
        <dbReference type="Proteomes" id="UP001217485"/>
    </source>
</evidence>
<keyword evidence="1" id="KW-0732">Signal</keyword>
<proteinExistence type="predicted"/>
<evidence type="ECO:0008006" key="4">
    <source>
        <dbReference type="Google" id="ProtNLM"/>
    </source>
</evidence>
<evidence type="ECO:0000313" key="2">
    <source>
        <dbReference type="EMBL" id="MDC0679939.1"/>
    </source>
</evidence>
<feature type="chain" id="PRO_5046154592" description="Secreted protein" evidence="1">
    <location>
        <begin position="20"/>
        <end position="221"/>
    </location>
</feature>
<sequence>MKKKLALALSMLIATLSAACGSGDATETEIDAPAPQAEATSAVTPDLLLRTVENIGAELEARQASGTLSTEWAEAWSKAQAMRQQSPIQNLIELLQEGASSGDLLAVGSDAIELFFQSYDPVLFEMERQHADGTLDARLTELRASWLSVAEKVVESGDSSQRASTYCCRASVSFSDNWSCYQFNTIGVWAAAKCSAFFAGVPVVDGIRLSKASCSSIQECQ</sequence>
<name>A0ABT5C0J7_9BACT</name>
<reference evidence="2 3" key="1">
    <citation type="submission" date="2023-01" db="EMBL/GenBank/DDBJ databases">
        <title>Minimal conservation of predation-associated metabolite biosynthetic gene clusters underscores biosynthetic potential of Myxococcota including descriptions for ten novel species: Archangium lansinium sp. nov., Myxococcus landrumus sp. nov., Nannocystis bai.</title>
        <authorList>
            <person name="Ahearne A."/>
            <person name="Stevens C."/>
            <person name="Dowd S."/>
        </authorList>
    </citation>
    <scope>NUCLEOTIDE SEQUENCE [LARGE SCALE GENOMIC DNA]</scope>
    <source>
        <strain evidence="2 3">WIWO2</strain>
    </source>
</reference>
<dbReference type="PROSITE" id="PS51257">
    <property type="entry name" value="PROKAR_LIPOPROTEIN"/>
    <property type="match status" value="1"/>
</dbReference>
<keyword evidence="3" id="KW-1185">Reference proteome</keyword>